<evidence type="ECO:0000313" key="7">
    <source>
        <dbReference type="EMBL" id="RDL37779.1"/>
    </source>
</evidence>
<dbReference type="OrthoDB" id="364779at2759"/>
<dbReference type="Pfam" id="PF04884">
    <property type="entry name" value="UVB_sens_prot"/>
    <property type="match status" value="1"/>
</dbReference>
<dbReference type="Proteomes" id="UP000254866">
    <property type="component" value="Unassembled WGS sequence"/>
</dbReference>
<feature type="domain" description="Protein root UVB sensitive/RUS" evidence="6">
    <location>
        <begin position="49"/>
        <end position="253"/>
    </location>
</feature>
<evidence type="ECO:0000256" key="2">
    <source>
        <dbReference type="ARBA" id="ARBA00007558"/>
    </source>
</evidence>
<comment type="caution">
    <text evidence="7">The sequence shown here is derived from an EMBL/GenBank/DDBJ whole genome shotgun (WGS) entry which is preliminary data.</text>
</comment>
<dbReference type="PANTHER" id="PTHR12770">
    <property type="entry name" value="RUS1 FAMILY PROTEIN C16ORF58"/>
    <property type="match status" value="1"/>
</dbReference>
<dbReference type="GeneID" id="43598061"/>
<protein>
    <recommendedName>
        <fullName evidence="6">Protein root UVB sensitive/RUS domain-containing protein</fullName>
    </recommendedName>
</protein>
<dbReference type="RefSeq" id="XP_031870435.1">
    <property type="nucleotide sequence ID" value="XM_032013835.1"/>
</dbReference>
<name>A0A370TQI7_9HELO</name>
<evidence type="ECO:0000256" key="3">
    <source>
        <dbReference type="ARBA" id="ARBA00022692"/>
    </source>
</evidence>
<keyword evidence="8" id="KW-1185">Reference proteome</keyword>
<gene>
    <name evidence="7" type="ORF">BP5553_05212</name>
</gene>
<reference evidence="7 8" key="1">
    <citation type="journal article" date="2018" name="IMA Fungus">
        <title>IMA Genome-F 9: Draft genome sequence of Annulohypoxylon stygium, Aspergillus mulundensis, Berkeleyomyces basicola (syn. Thielaviopsis basicola), Ceratocystis smalleyi, two Cercospora beticola strains, Coleophoma cylindrospora, Fusarium fracticaudum, Phialophora cf. hyalina, and Morchella septimelata.</title>
        <authorList>
            <person name="Wingfield B.D."/>
            <person name="Bills G.F."/>
            <person name="Dong Y."/>
            <person name="Huang W."/>
            <person name="Nel W.J."/>
            <person name="Swalarsk-Parry B.S."/>
            <person name="Vaghefi N."/>
            <person name="Wilken P.M."/>
            <person name="An Z."/>
            <person name="de Beer Z.W."/>
            <person name="De Vos L."/>
            <person name="Chen L."/>
            <person name="Duong T.A."/>
            <person name="Gao Y."/>
            <person name="Hammerbacher A."/>
            <person name="Kikkert J.R."/>
            <person name="Li Y."/>
            <person name="Li H."/>
            <person name="Li K."/>
            <person name="Li Q."/>
            <person name="Liu X."/>
            <person name="Ma X."/>
            <person name="Naidoo K."/>
            <person name="Pethybridge S.J."/>
            <person name="Sun J."/>
            <person name="Steenkamp E.T."/>
            <person name="van der Nest M.A."/>
            <person name="van Wyk S."/>
            <person name="Wingfield M.J."/>
            <person name="Xiong C."/>
            <person name="Yue Q."/>
            <person name="Zhang X."/>
        </authorList>
    </citation>
    <scope>NUCLEOTIDE SEQUENCE [LARGE SCALE GENOMIC DNA]</scope>
    <source>
        <strain evidence="7 8">BP 5553</strain>
    </source>
</reference>
<evidence type="ECO:0000259" key="6">
    <source>
        <dbReference type="Pfam" id="PF04884"/>
    </source>
</evidence>
<evidence type="ECO:0000313" key="8">
    <source>
        <dbReference type="Proteomes" id="UP000254866"/>
    </source>
</evidence>
<accession>A0A370TQI7</accession>
<keyword evidence="4" id="KW-1133">Transmembrane helix</keyword>
<keyword evidence="3" id="KW-0812">Transmembrane</keyword>
<sequence length="453" mass="49266">MAQSILKKQPPSARIEIEEIDESKHVVATYLAFPAGGKRGSSSRIDVVDSLQAFSSSIAGMLSSRAVLEGIGVGDSGASPTAALLLSVLQESMGRIATILFAHRLGTSLEPECKMYRLAADIFNDSAMILDCLSPALPKPSRVVLLSCSSVLRSLCGVAAGSSKASLSAHFATQGNLGELNAKDSSQETIISLMGMLVGSLVVSHISSKWATWSAMIALLAVHLGTNYLAVRAVSMRTLNRQRANLVFSNCFEQIDKELQPKNIADQVAPIRIPTPEEISIGERVFERDGVLRWQGGKALGFCRIGVDLQTILNLFGEPNQASGSYTSTQLAEFEKLLELYKDDEYIMWFDVPRKTFMVVLRDTATVTTQLSAWMHALSHAQYRGVPRTQDDKALMEDLRRSKQHVSRACGSYGIFEQLQKAGWDIETGAMETVSGTRIKVKESNSSASAKDQ</sequence>
<dbReference type="InterPro" id="IPR006968">
    <property type="entry name" value="RUS_fam"/>
</dbReference>
<keyword evidence="5" id="KW-0472">Membrane</keyword>
<dbReference type="PANTHER" id="PTHR12770:SF31">
    <property type="entry name" value="RUS FAMILY MEMBER 1"/>
    <property type="match status" value="1"/>
</dbReference>
<dbReference type="InterPro" id="IPR054549">
    <property type="entry name" value="UVB_sens_RUS_dom"/>
</dbReference>
<evidence type="ECO:0000256" key="5">
    <source>
        <dbReference type="ARBA" id="ARBA00023136"/>
    </source>
</evidence>
<evidence type="ECO:0000256" key="1">
    <source>
        <dbReference type="ARBA" id="ARBA00004370"/>
    </source>
</evidence>
<organism evidence="7 8">
    <name type="scientific">Venustampulla echinocandica</name>
    <dbReference type="NCBI Taxonomy" id="2656787"/>
    <lineage>
        <taxon>Eukaryota</taxon>
        <taxon>Fungi</taxon>
        <taxon>Dikarya</taxon>
        <taxon>Ascomycota</taxon>
        <taxon>Pezizomycotina</taxon>
        <taxon>Leotiomycetes</taxon>
        <taxon>Helotiales</taxon>
        <taxon>Pleuroascaceae</taxon>
        <taxon>Venustampulla</taxon>
    </lineage>
</organism>
<comment type="similarity">
    <text evidence="2">Belongs to the RUS1 family.</text>
</comment>
<comment type="subcellular location">
    <subcellularLocation>
        <location evidence="1">Membrane</location>
    </subcellularLocation>
</comment>
<proteinExistence type="inferred from homology"/>
<dbReference type="GO" id="GO:0016020">
    <property type="term" value="C:membrane"/>
    <property type="evidence" value="ECO:0007669"/>
    <property type="project" value="UniProtKB-SubCell"/>
</dbReference>
<evidence type="ECO:0000256" key="4">
    <source>
        <dbReference type="ARBA" id="ARBA00022989"/>
    </source>
</evidence>
<dbReference type="AlphaFoldDB" id="A0A370TQI7"/>
<dbReference type="EMBL" id="NPIC01000003">
    <property type="protein sequence ID" value="RDL37779.1"/>
    <property type="molecule type" value="Genomic_DNA"/>
</dbReference>